<proteinExistence type="predicted"/>
<dbReference type="Proteomes" id="UP000830768">
    <property type="component" value="Chromosome 13"/>
</dbReference>
<name>A0ACD3ZSB3_FUSSC</name>
<gene>
    <name evidence="1" type="ORF">LCI18_014777</name>
</gene>
<protein>
    <submittedName>
        <fullName evidence="1">Uncharacterized protein</fullName>
    </submittedName>
</protein>
<sequence>MLSKSLDNFTEADTALIEEVIAAIERDIARDSGLTEKEFRLLTFFMDNSDDRHALITDYALRTIGGRERDKYSQWDKDLGKLPKDAFKSEQKMYVADKTLNPRYAKSTTNPAPSVRTHSPSMLAALESLAKIPNVMASGGVSDLNSSDAGQIAAFMKAHPDHFKQPATSTVASPPKERAPRRPLPPGPQFPQLPSYAQCRLEDLPDTIADIDPEIDLRLNHQAEASEYLIRNSGVLWRLKMKRNMLQ</sequence>
<organism evidence="1 2">
    <name type="scientific">Fusarium solani subsp. cucurbitae</name>
    <name type="common">Neocosmosporum cucurbitae</name>
    <dbReference type="NCBI Taxonomy" id="2747967"/>
    <lineage>
        <taxon>Eukaryota</taxon>
        <taxon>Fungi</taxon>
        <taxon>Dikarya</taxon>
        <taxon>Ascomycota</taxon>
        <taxon>Pezizomycotina</taxon>
        <taxon>Sordariomycetes</taxon>
        <taxon>Hypocreomycetidae</taxon>
        <taxon>Hypocreales</taxon>
        <taxon>Nectriaceae</taxon>
        <taxon>Fusarium</taxon>
        <taxon>Fusarium solani species complex</taxon>
    </lineage>
</organism>
<dbReference type="EMBL" id="CP090041">
    <property type="protein sequence ID" value="UPL03843.1"/>
    <property type="molecule type" value="Genomic_DNA"/>
</dbReference>
<keyword evidence="2" id="KW-1185">Reference proteome</keyword>
<evidence type="ECO:0000313" key="2">
    <source>
        <dbReference type="Proteomes" id="UP000830768"/>
    </source>
</evidence>
<reference evidence="1" key="1">
    <citation type="submission" date="2021-11" db="EMBL/GenBank/DDBJ databases">
        <title>Fusarium solani-melongenae Genome sequencing and assembly.</title>
        <authorList>
            <person name="Xie S."/>
            <person name="Huang L."/>
            <person name="Zhang X."/>
        </authorList>
    </citation>
    <scope>NUCLEOTIDE SEQUENCE</scope>
    <source>
        <strain evidence="1">CRI 24-3</strain>
    </source>
</reference>
<accession>A0ACD3ZSB3</accession>
<evidence type="ECO:0000313" key="1">
    <source>
        <dbReference type="EMBL" id="UPL03843.1"/>
    </source>
</evidence>